<dbReference type="AlphaFoldDB" id="A0A0M8NSZ4"/>
<organism evidence="2 3">
    <name type="scientific">Penicillium nordicum</name>
    <dbReference type="NCBI Taxonomy" id="229535"/>
    <lineage>
        <taxon>Eukaryota</taxon>
        <taxon>Fungi</taxon>
        <taxon>Dikarya</taxon>
        <taxon>Ascomycota</taxon>
        <taxon>Pezizomycotina</taxon>
        <taxon>Eurotiomycetes</taxon>
        <taxon>Eurotiomycetidae</taxon>
        <taxon>Eurotiales</taxon>
        <taxon>Aspergillaceae</taxon>
        <taxon>Penicillium</taxon>
    </lineage>
</organism>
<feature type="region of interest" description="Disordered" evidence="1">
    <location>
        <begin position="65"/>
        <end position="86"/>
    </location>
</feature>
<gene>
    <name evidence="2" type="ORF">ACN38_g11053</name>
</gene>
<accession>A0A0M8NSZ4</accession>
<evidence type="ECO:0000256" key="1">
    <source>
        <dbReference type="SAM" id="MobiDB-lite"/>
    </source>
</evidence>
<evidence type="ECO:0000313" key="2">
    <source>
        <dbReference type="EMBL" id="KOS38118.1"/>
    </source>
</evidence>
<reference evidence="2 3" key="1">
    <citation type="submission" date="2015-08" db="EMBL/GenBank/DDBJ databases">
        <title>Genome sequencing of Penicillium nordicum.</title>
        <authorList>
            <person name="Nguyen H.D."/>
            <person name="Seifert K.A."/>
        </authorList>
    </citation>
    <scope>NUCLEOTIDE SEQUENCE [LARGE SCALE GENOMIC DNA]</scope>
    <source>
        <strain evidence="2 3">DAOMC 185683</strain>
    </source>
</reference>
<name>A0A0M8NSZ4_9EURO</name>
<evidence type="ECO:0000313" key="3">
    <source>
        <dbReference type="Proteomes" id="UP000037696"/>
    </source>
</evidence>
<comment type="caution">
    <text evidence="2">The sequence shown here is derived from an EMBL/GenBank/DDBJ whole genome shotgun (WGS) entry which is preliminary data.</text>
</comment>
<feature type="compositionally biased region" description="Polar residues" evidence="1">
    <location>
        <begin position="66"/>
        <end position="86"/>
    </location>
</feature>
<dbReference type="Proteomes" id="UP000037696">
    <property type="component" value="Unassembled WGS sequence"/>
</dbReference>
<dbReference type="EMBL" id="LHQQ01000270">
    <property type="protein sequence ID" value="KOS38118.1"/>
    <property type="molecule type" value="Genomic_DNA"/>
</dbReference>
<keyword evidence="3" id="KW-1185">Reference proteome</keyword>
<proteinExistence type="predicted"/>
<protein>
    <submittedName>
        <fullName evidence="2">Uncharacterized protein</fullName>
    </submittedName>
</protein>
<sequence>MRMVLSFCWDGCHLTLCDRTCSLLSLFFFSPSPLAVSSEHYGIQLQLLSLSLSLLLASHHLCGSGPYQTQKNGPPSTSTMTMNDVD</sequence>